<organism evidence="2 3">
    <name type="scientific">Caenorhabditis japonica</name>
    <dbReference type="NCBI Taxonomy" id="281687"/>
    <lineage>
        <taxon>Eukaryota</taxon>
        <taxon>Metazoa</taxon>
        <taxon>Ecdysozoa</taxon>
        <taxon>Nematoda</taxon>
        <taxon>Chromadorea</taxon>
        <taxon>Rhabditida</taxon>
        <taxon>Rhabditina</taxon>
        <taxon>Rhabditomorpha</taxon>
        <taxon>Rhabditoidea</taxon>
        <taxon>Rhabditidae</taxon>
        <taxon>Peloderinae</taxon>
        <taxon>Caenorhabditis</taxon>
    </lineage>
</organism>
<name>A0A8R1E0D1_CAEJA</name>
<feature type="compositionally biased region" description="Basic and acidic residues" evidence="1">
    <location>
        <begin position="316"/>
        <end position="326"/>
    </location>
</feature>
<dbReference type="EnsemblMetazoa" id="CJA16193.1">
    <property type="protein sequence ID" value="CJA16193.1"/>
    <property type="gene ID" value="WBGene00135397"/>
</dbReference>
<dbReference type="Pfam" id="PF04747">
    <property type="entry name" value="DUF612"/>
    <property type="match status" value="4"/>
</dbReference>
<accession>A0A8R1E0D1</accession>
<feature type="compositionally biased region" description="Basic residues" evidence="1">
    <location>
        <begin position="614"/>
        <end position="627"/>
    </location>
</feature>
<feature type="compositionally biased region" description="Basic and acidic residues" evidence="1">
    <location>
        <begin position="628"/>
        <end position="641"/>
    </location>
</feature>
<feature type="compositionally biased region" description="Polar residues" evidence="1">
    <location>
        <begin position="516"/>
        <end position="525"/>
    </location>
</feature>
<feature type="compositionally biased region" description="Low complexity" evidence="1">
    <location>
        <begin position="77"/>
        <end position="90"/>
    </location>
</feature>
<protein>
    <submittedName>
        <fullName evidence="2">Uncharacterized protein</fullName>
    </submittedName>
</protein>
<reference evidence="3" key="1">
    <citation type="submission" date="2010-08" db="EMBL/GenBank/DDBJ databases">
        <authorList>
            <consortium name="Caenorhabditis japonica Sequencing Consortium"/>
            <person name="Wilson R.K."/>
        </authorList>
    </citation>
    <scope>NUCLEOTIDE SEQUENCE [LARGE SCALE GENOMIC DNA]</scope>
    <source>
        <strain evidence="3">DF5081</strain>
    </source>
</reference>
<dbReference type="Proteomes" id="UP000005237">
    <property type="component" value="Unassembled WGS sequence"/>
</dbReference>
<feature type="compositionally biased region" description="Basic and acidic residues" evidence="1">
    <location>
        <begin position="22"/>
        <end position="36"/>
    </location>
</feature>
<feature type="compositionally biased region" description="Low complexity" evidence="1">
    <location>
        <begin position="538"/>
        <end position="555"/>
    </location>
</feature>
<feature type="compositionally biased region" description="Low complexity" evidence="1">
    <location>
        <begin position="147"/>
        <end position="160"/>
    </location>
</feature>
<proteinExistence type="predicted"/>
<feature type="compositionally biased region" description="Basic and acidic residues" evidence="1">
    <location>
        <begin position="350"/>
        <end position="360"/>
    </location>
</feature>
<dbReference type="InterPro" id="IPR006836">
    <property type="entry name" value="DUF612"/>
</dbReference>
<evidence type="ECO:0000313" key="3">
    <source>
        <dbReference type="Proteomes" id="UP000005237"/>
    </source>
</evidence>
<sequence length="668" mass="72142">MHKTHADTCKAFFQNSAPAANEIEKKNKKDKKKSESEPAPAEVTPVVSQKPTADSMDFLDFVTAKPDQPDDVVEQVATSEAAPLEAAPAASDHKKKNKKDKKKSESEPAPVEATPVVSQKPTADSMDFLDFVTAKPDKPEDVVEQVATSEAAPLEAAPAASDHKKKNKKDKKKSESEPAPVEATPVVSQKPTADSMDFLDFVTAKPDQPDDVVEQVATAEASQIETSPVAIEGKKKNKKDKNKSESEKVSEPAPVPEAAASVSQKPTADSMDFLDFVTAKPDAVEEQSQNEPATVQEEASVPEQAEKKKNEKKSKKASESEPRPTADDSMDFLDFVSKKPEQEETVQEVKQVEQPKEKTAKKNKKNKKNSESEKNVSTVVEAAHSLPKPDSQTEVADQVDPLVIKVDAPVAEVPAATPIASTKQDADDLDFLNFVTPKAEKETAADTQSAISDTVEKSVPANDAPVDVSPVETALVENGQTATLNKKKNKKDKKKSESDKNSEPSQVVEEPIAAPINQSPLSSKKPTADDMDFLDFVSPKADADSSSAPDVTAAPETQLSAPKSSDSFEDLEIVDYDQIAEATSAQAQSPTKSASSPAQRSTPSPTSVLLNRSSKNKKKHHKKHKKHSESDKSQDPSKEDLEFLEFLNSEPKEVRPASDVQLSITTLT</sequence>
<feature type="region of interest" description="Disordered" evidence="1">
    <location>
        <begin position="439"/>
        <end position="668"/>
    </location>
</feature>
<reference evidence="2" key="2">
    <citation type="submission" date="2022-06" db="UniProtKB">
        <authorList>
            <consortium name="EnsemblMetazoa"/>
        </authorList>
    </citation>
    <scope>IDENTIFICATION</scope>
    <source>
        <strain evidence="2">DF5081</strain>
    </source>
</reference>
<evidence type="ECO:0000256" key="1">
    <source>
        <dbReference type="SAM" id="MobiDB-lite"/>
    </source>
</evidence>
<dbReference type="AlphaFoldDB" id="A0A8R1E0D1"/>
<keyword evidence="3" id="KW-1185">Reference proteome</keyword>
<feature type="compositionally biased region" description="Polar residues" evidence="1">
    <location>
        <begin position="581"/>
        <end position="612"/>
    </location>
</feature>
<evidence type="ECO:0000313" key="2">
    <source>
        <dbReference type="EnsemblMetazoa" id="CJA16193.1"/>
    </source>
</evidence>
<feature type="region of interest" description="Disordered" evidence="1">
    <location>
        <begin position="1"/>
        <end position="396"/>
    </location>
</feature>